<comment type="caution">
    <text evidence="1">The sequence shown here is derived from an EMBL/GenBank/DDBJ whole genome shotgun (WGS) entry which is preliminary data.</text>
</comment>
<accession>A0A212EXZ4</accession>
<dbReference type="Pfam" id="PF00379">
    <property type="entry name" value="Chitin_bind_4"/>
    <property type="match status" value="1"/>
</dbReference>
<evidence type="ECO:0000313" key="1">
    <source>
        <dbReference type="EMBL" id="OWR46314.1"/>
    </source>
</evidence>
<protein>
    <submittedName>
        <fullName evidence="1">Cuticular protein RR-1 motif 40</fullName>
    </submittedName>
</protein>
<dbReference type="PRINTS" id="PR00947">
    <property type="entry name" value="CUTICLE"/>
</dbReference>
<keyword evidence="2" id="KW-1185">Reference proteome</keyword>
<name>A0A212EXZ4_DANPL</name>
<dbReference type="PROSITE" id="PS00233">
    <property type="entry name" value="CHIT_BIND_RR_1"/>
    <property type="match status" value="1"/>
</dbReference>
<dbReference type="PANTHER" id="PTHR10380:SF200">
    <property type="entry name" value="CUTICULAR PROTEIN 49AB-RELATED"/>
    <property type="match status" value="1"/>
</dbReference>
<dbReference type="InterPro" id="IPR050468">
    <property type="entry name" value="Cuticle_Struct_Prot"/>
</dbReference>
<dbReference type="EMBL" id="AGBW02011684">
    <property type="protein sequence ID" value="OWR46314.1"/>
    <property type="molecule type" value="Genomic_DNA"/>
</dbReference>
<dbReference type="Proteomes" id="UP000007151">
    <property type="component" value="Unassembled WGS sequence"/>
</dbReference>
<dbReference type="PROSITE" id="PS51155">
    <property type="entry name" value="CHIT_BIND_RR_2"/>
    <property type="match status" value="1"/>
</dbReference>
<dbReference type="GO" id="GO:0062129">
    <property type="term" value="C:chitin-based extracellular matrix"/>
    <property type="evidence" value="ECO:0007669"/>
    <property type="project" value="TreeGrafter"/>
</dbReference>
<dbReference type="InterPro" id="IPR000618">
    <property type="entry name" value="Insect_cuticle"/>
</dbReference>
<dbReference type="OrthoDB" id="6352731at2759"/>
<reference evidence="1 2" key="1">
    <citation type="journal article" date="2011" name="Cell">
        <title>The monarch butterfly genome yields insights into long-distance migration.</title>
        <authorList>
            <person name="Zhan S."/>
            <person name="Merlin C."/>
            <person name="Boore J.L."/>
            <person name="Reppert S.M."/>
        </authorList>
    </citation>
    <scope>NUCLEOTIDE SEQUENCE [LARGE SCALE GENOMIC DNA]</scope>
    <source>
        <strain evidence="1">F-2</strain>
    </source>
</reference>
<organism evidence="1 2">
    <name type="scientific">Danaus plexippus plexippus</name>
    <dbReference type="NCBI Taxonomy" id="278856"/>
    <lineage>
        <taxon>Eukaryota</taxon>
        <taxon>Metazoa</taxon>
        <taxon>Ecdysozoa</taxon>
        <taxon>Arthropoda</taxon>
        <taxon>Hexapoda</taxon>
        <taxon>Insecta</taxon>
        <taxon>Pterygota</taxon>
        <taxon>Neoptera</taxon>
        <taxon>Endopterygota</taxon>
        <taxon>Lepidoptera</taxon>
        <taxon>Glossata</taxon>
        <taxon>Ditrysia</taxon>
        <taxon>Papilionoidea</taxon>
        <taxon>Nymphalidae</taxon>
        <taxon>Danainae</taxon>
        <taxon>Danaini</taxon>
        <taxon>Danaina</taxon>
        <taxon>Danaus</taxon>
        <taxon>Danaus</taxon>
    </lineage>
</organism>
<dbReference type="STRING" id="278856.A0A212EXZ4"/>
<gene>
    <name evidence="1" type="ORF">KGM_207980</name>
</gene>
<dbReference type="InterPro" id="IPR031311">
    <property type="entry name" value="CHIT_BIND_RR_consensus"/>
</dbReference>
<dbReference type="eggNOG" id="ENOG502SZGK">
    <property type="taxonomic scope" value="Eukaryota"/>
</dbReference>
<dbReference type="GO" id="GO:0008010">
    <property type="term" value="F:structural constituent of chitin-based larval cuticle"/>
    <property type="evidence" value="ECO:0007669"/>
    <property type="project" value="TreeGrafter"/>
</dbReference>
<sequence length="201" mass="22498">MKGALVILLVIGLVNLIKADDGKYRPEVNGDKSGKYLASNDGRYYDYNRYKNYLGPNRFYYQNAFQPQYYQPYQQLAMPFATLKKDASAAVPVVNNPQPVVVTTARPVLSTAAPIHIYPKSYGNEGYARILEQDSDSNEHSYQYKYRTENGINAGETGEISPSGGTRVRGFYEYVGSDGLTYRVDYTADENGFRPSGAHLV</sequence>
<dbReference type="KEGG" id="dpl:KGM_207980"/>
<dbReference type="PANTHER" id="PTHR10380">
    <property type="entry name" value="CUTICLE PROTEIN"/>
    <property type="match status" value="1"/>
</dbReference>
<proteinExistence type="predicted"/>
<dbReference type="AlphaFoldDB" id="A0A212EXZ4"/>
<evidence type="ECO:0000313" key="2">
    <source>
        <dbReference type="Proteomes" id="UP000007151"/>
    </source>
</evidence>